<dbReference type="InterPro" id="IPR003870">
    <property type="entry name" value="DUF222"/>
</dbReference>
<feature type="compositionally biased region" description="Pro residues" evidence="1">
    <location>
        <begin position="496"/>
        <end position="509"/>
    </location>
</feature>
<feature type="region of interest" description="Disordered" evidence="1">
    <location>
        <begin position="471"/>
        <end position="518"/>
    </location>
</feature>
<dbReference type="EMBL" id="FRCS01000002">
    <property type="protein sequence ID" value="SHM88981.1"/>
    <property type="molecule type" value="Genomic_DNA"/>
</dbReference>
<evidence type="ECO:0000313" key="3">
    <source>
        <dbReference type="EMBL" id="SHM88981.1"/>
    </source>
</evidence>
<dbReference type="Gene3D" id="1.10.30.50">
    <property type="match status" value="1"/>
</dbReference>
<dbReference type="Pfam" id="PF02720">
    <property type="entry name" value="DUF222"/>
    <property type="match status" value="1"/>
</dbReference>
<evidence type="ECO:0000259" key="2">
    <source>
        <dbReference type="SMART" id="SM00507"/>
    </source>
</evidence>
<gene>
    <name evidence="3" type="ORF">SAMN05443668_10283</name>
</gene>
<evidence type="ECO:0000313" key="4">
    <source>
        <dbReference type="Proteomes" id="UP000184440"/>
    </source>
</evidence>
<reference evidence="3 4" key="1">
    <citation type="submission" date="2016-11" db="EMBL/GenBank/DDBJ databases">
        <authorList>
            <person name="Jaros S."/>
            <person name="Januszkiewicz K."/>
            <person name="Wedrychowicz H."/>
        </authorList>
    </citation>
    <scope>NUCLEOTIDE SEQUENCE [LARGE SCALE GENOMIC DNA]</scope>
    <source>
        <strain evidence="3 4">DSM 46144</strain>
    </source>
</reference>
<protein>
    <recommendedName>
        <fullName evidence="2">HNH nuclease domain-containing protein</fullName>
    </recommendedName>
</protein>
<sequence>MSGNGVAERLAGVPVGPALAAVLEELTPVRYRAGDDVREVFPDNTEQVLIAQAWQKVVAWSEAGLNRAVLSITGNQLGPEDEDWGREEAAAALRWSAQGTHERTIVARALAGRLFLTGRALAEGRITYRHAAEIVERLEPLDDDKAAEVEEGLLAAARSKTPAQVGRLARKAALKADPKGAEKRAKKARKGRRVDFYALADAMAEMRAILPAADAARVRAALDRIAGRSRSEGDDRWIDARRADALVALTELGLLTADGALPLPEELATANGSAKTGSEPEPEPEPESETESAPEAQAACGIRGLPQRCIDLIRTVLAGKRATPPRVALTAPLSTVLGGSNSPGDLTGYGPIPPSIVRELAASGRWEKWATDQNGVVTDLGRSTYRPTAELADLVRATYPTCMFPGCSQPSYRCDLDHTVRFVDGGQTSAANLVPLCRRHHRAKDEAGWKLHHDSDTGICTWTSPVGRTYTVDPPTHDNDEAAPSGPPADWTVPLEPTPVVAPPVTPPSDDPDEPPPF</sequence>
<evidence type="ECO:0000256" key="1">
    <source>
        <dbReference type="SAM" id="MobiDB-lite"/>
    </source>
</evidence>
<dbReference type="STRING" id="134849.SAMN05443668_10283"/>
<dbReference type="RefSeq" id="WP_073253155.1">
    <property type="nucleotide sequence ID" value="NZ_FRCS01000002.1"/>
</dbReference>
<organism evidence="3 4">
    <name type="scientific">Cryptosporangium aurantiacum</name>
    <dbReference type="NCBI Taxonomy" id="134849"/>
    <lineage>
        <taxon>Bacteria</taxon>
        <taxon>Bacillati</taxon>
        <taxon>Actinomycetota</taxon>
        <taxon>Actinomycetes</taxon>
        <taxon>Cryptosporangiales</taxon>
        <taxon>Cryptosporangiaceae</taxon>
        <taxon>Cryptosporangium</taxon>
    </lineage>
</organism>
<dbReference type="CDD" id="cd00085">
    <property type="entry name" value="HNHc"/>
    <property type="match status" value="1"/>
</dbReference>
<dbReference type="SMART" id="SM00507">
    <property type="entry name" value="HNHc"/>
    <property type="match status" value="1"/>
</dbReference>
<dbReference type="AlphaFoldDB" id="A0A1M7MDT4"/>
<proteinExistence type="predicted"/>
<name>A0A1M7MDT4_9ACTN</name>
<keyword evidence="4" id="KW-1185">Reference proteome</keyword>
<feature type="compositionally biased region" description="Acidic residues" evidence="1">
    <location>
        <begin position="280"/>
        <end position="292"/>
    </location>
</feature>
<dbReference type="Proteomes" id="UP000184440">
    <property type="component" value="Unassembled WGS sequence"/>
</dbReference>
<accession>A0A1M7MDT4</accession>
<dbReference type="InterPro" id="IPR003615">
    <property type="entry name" value="HNH_nuc"/>
</dbReference>
<feature type="domain" description="HNH nuclease" evidence="2">
    <location>
        <begin position="391"/>
        <end position="442"/>
    </location>
</feature>
<feature type="region of interest" description="Disordered" evidence="1">
    <location>
        <begin position="269"/>
        <end position="297"/>
    </location>
</feature>